<dbReference type="RefSeq" id="WP_195079213.1">
    <property type="nucleotide sequence ID" value="NZ_JAYESH010000003.1"/>
</dbReference>
<proteinExistence type="predicted"/>
<evidence type="ECO:0000313" key="2">
    <source>
        <dbReference type="Proteomes" id="UP001348098"/>
    </source>
</evidence>
<evidence type="ECO:0000313" key="1">
    <source>
        <dbReference type="EMBL" id="MEB3510221.1"/>
    </source>
</evidence>
<dbReference type="EMBL" id="JAYKYQ010000003">
    <property type="protein sequence ID" value="MEB3510221.1"/>
    <property type="molecule type" value="Genomic_DNA"/>
</dbReference>
<protein>
    <recommendedName>
        <fullName evidence="3">STAS/SEC14 domain-containing protein</fullName>
    </recommendedName>
</protein>
<reference evidence="1 2" key="1">
    <citation type="submission" date="2023-12" db="EMBL/GenBank/DDBJ databases">
        <title>novel species in genus Nocarida.</title>
        <authorList>
            <person name="Li Z."/>
        </authorList>
    </citation>
    <scope>NUCLEOTIDE SEQUENCE [LARGE SCALE GENOMIC DNA]</scope>
    <source>
        <strain evidence="1 2">CDC186</strain>
    </source>
</reference>
<organism evidence="1 2">
    <name type="scientific">Nocardia implantans</name>
    <dbReference type="NCBI Taxonomy" id="3108168"/>
    <lineage>
        <taxon>Bacteria</taxon>
        <taxon>Bacillati</taxon>
        <taxon>Actinomycetota</taxon>
        <taxon>Actinomycetes</taxon>
        <taxon>Mycobacteriales</taxon>
        <taxon>Nocardiaceae</taxon>
        <taxon>Nocardia</taxon>
    </lineage>
</organism>
<keyword evidence="2" id="KW-1185">Reference proteome</keyword>
<sequence>MNGTGTVVIEATGVTHYSPHDEAVFFGWLDAIPCIESYRGQSRTLYLTVDLDAVDEGGLYEIVALYRRYHIDLKELRVLSADRVGPWFSHPDRWWHEEVLG</sequence>
<evidence type="ECO:0008006" key="3">
    <source>
        <dbReference type="Google" id="ProtNLM"/>
    </source>
</evidence>
<name>A0ABU6AS92_9NOCA</name>
<dbReference type="Proteomes" id="UP001348098">
    <property type="component" value="Unassembled WGS sequence"/>
</dbReference>
<comment type="caution">
    <text evidence="1">The sequence shown here is derived from an EMBL/GenBank/DDBJ whole genome shotgun (WGS) entry which is preliminary data.</text>
</comment>
<gene>
    <name evidence="1" type="ORF">U3653_09345</name>
</gene>
<accession>A0ABU6AS92</accession>